<keyword evidence="6 8" id="KW-0804">Transcription</keyword>
<dbReference type="SUPFAM" id="SSF57783">
    <property type="entry name" value="Zinc beta-ribbon"/>
    <property type="match status" value="1"/>
</dbReference>
<accession>A0A4S8SPQ6</accession>
<evidence type="ECO:0000256" key="1">
    <source>
        <dbReference type="ARBA" id="ARBA00004604"/>
    </source>
</evidence>
<dbReference type="GO" id="GO:0008270">
    <property type="term" value="F:zinc ion binding"/>
    <property type="evidence" value="ECO:0007669"/>
    <property type="project" value="UniProtKB-KW"/>
</dbReference>
<dbReference type="Proteomes" id="UP000308802">
    <property type="component" value="Unassembled WGS sequence"/>
</dbReference>
<comment type="function">
    <text evidence="8">DNA-dependent RNA polymerase catalyzes the transcription of DNA into RNA using the four ribonucleoside triphosphates as substrates.</text>
</comment>
<dbReference type="GO" id="GO:0006363">
    <property type="term" value="P:termination of RNA polymerase I transcription"/>
    <property type="evidence" value="ECO:0007669"/>
    <property type="project" value="TreeGrafter"/>
</dbReference>
<evidence type="ECO:0000256" key="7">
    <source>
        <dbReference type="ARBA" id="ARBA00023242"/>
    </source>
</evidence>
<dbReference type="SMART" id="SM00440">
    <property type="entry name" value="ZnF_C2C2"/>
    <property type="match status" value="1"/>
</dbReference>
<evidence type="ECO:0000313" key="20">
    <source>
        <dbReference type="Proteomes" id="UP000306584"/>
    </source>
</evidence>
<feature type="binding site" evidence="9">
    <location>
        <position position="113"/>
    </location>
    <ligand>
        <name>Zn(2+)</name>
        <dbReference type="ChEBI" id="CHEBI:29105"/>
        <label>2</label>
    </ligand>
</feature>
<keyword evidence="7 8" id="KW-0539">Nucleus</keyword>
<dbReference type="GO" id="GO:0003676">
    <property type="term" value="F:nucleic acid binding"/>
    <property type="evidence" value="ECO:0007669"/>
    <property type="project" value="InterPro"/>
</dbReference>
<evidence type="ECO:0000256" key="2">
    <source>
        <dbReference type="ARBA" id="ARBA00022478"/>
    </source>
</evidence>
<organism evidence="15 20">
    <name type="scientific">Aureobasidium pullulans</name>
    <name type="common">Black yeast</name>
    <name type="synonym">Pullularia pullulans</name>
    <dbReference type="NCBI Taxonomy" id="5580"/>
    <lineage>
        <taxon>Eukaryota</taxon>
        <taxon>Fungi</taxon>
        <taxon>Dikarya</taxon>
        <taxon>Ascomycota</taxon>
        <taxon>Pezizomycotina</taxon>
        <taxon>Dothideomycetes</taxon>
        <taxon>Dothideomycetidae</taxon>
        <taxon>Dothideales</taxon>
        <taxon>Saccotheciaceae</taxon>
        <taxon>Aureobasidium</taxon>
    </lineage>
</organism>
<keyword evidence="4 10" id="KW-0863">Zinc-finger</keyword>
<reference evidence="18 19" key="1">
    <citation type="submission" date="2018-10" db="EMBL/GenBank/DDBJ databases">
        <title>Fifty Aureobasidium pullulans genomes reveal a recombining polyextremotolerant generalist.</title>
        <authorList>
            <person name="Gostincar C."/>
            <person name="Turk M."/>
            <person name="Zajc J."/>
            <person name="Gunde-Cimerman N."/>
        </authorList>
    </citation>
    <scope>NUCLEOTIDE SEQUENCE [LARGE SCALE GENOMIC DNA]</scope>
    <source>
        <strain evidence="14 18">EXF-10507</strain>
        <strain evidence="13 21">EXF-10659</strain>
        <strain evidence="12 23">EXF-11013</strain>
        <strain evidence="17 22">EXF-3844</strain>
        <strain evidence="16 19">EXF-4256</strain>
        <strain evidence="15 20">EXF-6604</strain>
    </source>
</reference>
<dbReference type="Pfam" id="PF01096">
    <property type="entry name" value="Zn_ribbon_TFIIS"/>
    <property type="match status" value="1"/>
</dbReference>
<dbReference type="EMBL" id="QZAR01000407">
    <property type="protein sequence ID" value="THW82030.1"/>
    <property type="molecule type" value="Genomic_DNA"/>
</dbReference>
<dbReference type="GO" id="GO:0005736">
    <property type="term" value="C:RNA polymerase I complex"/>
    <property type="evidence" value="ECO:0007669"/>
    <property type="project" value="TreeGrafter"/>
</dbReference>
<feature type="binding site" evidence="9">
    <location>
        <position position="110"/>
    </location>
    <ligand>
        <name>Zn(2+)</name>
        <dbReference type="ChEBI" id="CHEBI:29105"/>
        <label>2</label>
    </ligand>
</feature>
<evidence type="ECO:0000313" key="17">
    <source>
        <dbReference type="EMBL" id="THZ28785.1"/>
    </source>
</evidence>
<gene>
    <name evidence="17" type="ORF">D6C90_08900</name>
    <name evidence="16" type="ORF">D6C94_10610</name>
    <name evidence="15" type="ORF">D6D01_10261</name>
    <name evidence="14" type="ORF">D6D15_10411</name>
    <name evidence="13" type="ORF">D6D19_10511</name>
    <name evidence="12" type="ORF">D6D22_10384</name>
</gene>
<feature type="zinc finger region" description="C4-type" evidence="10">
    <location>
        <begin position="10"/>
        <end position="32"/>
    </location>
</feature>
<evidence type="ECO:0000313" key="15">
    <source>
        <dbReference type="EMBL" id="THY02848.1"/>
    </source>
</evidence>
<evidence type="ECO:0000313" key="19">
    <source>
        <dbReference type="Proteomes" id="UP000305064"/>
    </source>
</evidence>
<evidence type="ECO:0000256" key="9">
    <source>
        <dbReference type="PIRSR" id="PIRSR005586-1"/>
    </source>
</evidence>
<dbReference type="Proteomes" id="UP000306584">
    <property type="component" value="Unassembled WGS sequence"/>
</dbReference>
<dbReference type="EMBL" id="QZAL01000332">
    <property type="protein sequence ID" value="THW31060.1"/>
    <property type="molecule type" value="Genomic_DNA"/>
</dbReference>
<dbReference type="EMBL" id="QZBD01000911">
    <property type="protein sequence ID" value="THY02848.1"/>
    <property type="molecule type" value="Genomic_DNA"/>
</dbReference>
<dbReference type="PROSITE" id="PS51133">
    <property type="entry name" value="ZF_TFIIS_2"/>
    <property type="match status" value="1"/>
</dbReference>
<evidence type="ECO:0000313" key="21">
    <source>
        <dbReference type="Proteomes" id="UP000308802"/>
    </source>
</evidence>
<dbReference type="Proteomes" id="UP000310121">
    <property type="component" value="Unassembled WGS sequence"/>
</dbReference>
<dbReference type="InterPro" id="IPR012164">
    <property type="entry name" value="Rpa12/Rpb9/Rpc10/TFS"/>
</dbReference>
<feature type="binding site" evidence="9">
    <location>
        <position position="13"/>
    </location>
    <ligand>
        <name>Zn(2+)</name>
        <dbReference type="ChEBI" id="CHEBI:29105"/>
        <label>1</label>
    </ligand>
</feature>
<dbReference type="GO" id="GO:0003899">
    <property type="term" value="F:DNA-directed RNA polymerase activity"/>
    <property type="evidence" value="ECO:0007669"/>
    <property type="project" value="InterPro"/>
</dbReference>
<dbReference type="AlphaFoldDB" id="A0A4S8SPQ6"/>
<dbReference type="Proteomes" id="UP000304928">
    <property type="component" value="Unassembled WGS sequence"/>
</dbReference>
<evidence type="ECO:0000259" key="11">
    <source>
        <dbReference type="PROSITE" id="PS51133"/>
    </source>
</evidence>
<evidence type="ECO:0000256" key="10">
    <source>
        <dbReference type="PIRSR" id="PIRSR005586-2"/>
    </source>
</evidence>
<comment type="similarity">
    <text evidence="8">Belongs to the archaeal rpoM/eukaryotic RPA12/RPB9/RPC11 RNA polymerase family.</text>
</comment>
<evidence type="ECO:0000256" key="5">
    <source>
        <dbReference type="ARBA" id="ARBA00022833"/>
    </source>
</evidence>
<dbReference type="PANTHER" id="PTHR11239">
    <property type="entry name" value="DNA-DIRECTED RNA POLYMERASE"/>
    <property type="match status" value="1"/>
</dbReference>
<evidence type="ECO:0000313" key="23">
    <source>
        <dbReference type="Proteomes" id="UP000310687"/>
    </source>
</evidence>
<dbReference type="InterPro" id="IPR019761">
    <property type="entry name" value="DNA-dir_RNA_pol-M_15_CS"/>
</dbReference>
<keyword evidence="5 9" id="KW-0862">Zinc</keyword>
<dbReference type="InterPro" id="IPR034004">
    <property type="entry name" value="Zn_ribbon_RPA12_C"/>
</dbReference>
<dbReference type="Gene3D" id="2.20.25.10">
    <property type="match status" value="1"/>
</dbReference>
<dbReference type="PANTHER" id="PTHR11239:SF14">
    <property type="entry name" value="DNA-DIRECTED RNA POLYMERASE I SUBUNIT RPA12"/>
    <property type="match status" value="1"/>
</dbReference>
<dbReference type="Proteomes" id="UP000310687">
    <property type="component" value="Unassembled WGS sequence"/>
</dbReference>
<feature type="binding site" evidence="9">
    <location>
        <position position="85"/>
    </location>
    <ligand>
        <name>Zn(2+)</name>
        <dbReference type="ChEBI" id="CHEBI:29105"/>
        <label>2</label>
    </ligand>
</feature>
<keyword evidence="3 9" id="KW-0479">Metal-binding</keyword>
<evidence type="ECO:0000256" key="6">
    <source>
        <dbReference type="ARBA" id="ARBA00023163"/>
    </source>
</evidence>
<evidence type="ECO:0000313" key="13">
    <source>
        <dbReference type="EMBL" id="THW57592.1"/>
    </source>
</evidence>
<dbReference type="PROSITE" id="PS01030">
    <property type="entry name" value="RNA_POL_M_15KD"/>
    <property type="match status" value="1"/>
</dbReference>
<sequence length="121" mass="13637">MALVGTLLFCEDCGDLLDRCPREQRTISCNVCEKENINKWPTAQMTTSAPGAFPSRLRDKHSDIQVLSAADRDTWALTPKACPKCEHPEMKFRDVQLRGADEGSTIFYRCPACDHSFNENN</sequence>
<dbReference type="PIRSF" id="PIRSF005586">
    <property type="entry name" value="RNApol_RpoM"/>
    <property type="match status" value="1"/>
</dbReference>
<name>A0A4S8SPQ6_AURPU</name>
<feature type="domain" description="TFIIS-type" evidence="11">
    <location>
        <begin position="78"/>
        <end position="118"/>
    </location>
</feature>
<dbReference type="EMBL" id="QZBJ01000156">
    <property type="protein sequence ID" value="THY67503.1"/>
    <property type="molecule type" value="Genomic_DNA"/>
</dbReference>
<dbReference type="InterPro" id="IPR001222">
    <property type="entry name" value="Znf_TFIIS"/>
</dbReference>
<dbReference type="Proteomes" id="UP000305064">
    <property type="component" value="Unassembled WGS sequence"/>
</dbReference>
<evidence type="ECO:0000313" key="16">
    <source>
        <dbReference type="EMBL" id="THY67503.1"/>
    </source>
</evidence>
<keyword evidence="2 8" id="KW-0240">DNA-directed RNA polymerase</keyword>
<protein>
    <recommendedName>
        <fullName evidence="8">DNA-directed RNA polymerase subunit</fullName>
    </recommendedName>
</protein>
<evidence type="ECO:0000313" key="18">
    <source>
        <dbReference type="Proteomes" id="UP000304928"/>
    </source>
</evidence>
<comment type="caution">
    <text evidence="15">The sequence shown here is derived from an EMBL/GenBank/DDBJ whole genome shotgun (WGS) entry which is preliminary data.</text>
</comment>
<evidence type="ECO:0000256" key="3">
    <source>
        <dbReference type="ARBA" id="ARBA00022723"/>
    </source>
</evidence>
<evidence type="ECO:0000313" key="22">
    <source>
        <dbReference type="Proteomes" id="UP000310121"/>
    </source>
</evidence>
<dbReference type="EMBL" id="QZBN01001313">
    <property type="protein sequence ID" value="THZ28785.1"/>
    <property type="molecule type" value="Genomic_DNA"/>
</dbReference>
<feature type="binding site" evidence="9">
    <location>
        <position position="32"/>
    </location>
    <ligand>
        <name>Zn(2+)</name>
        <dbReference type="ChEBI" id="CHEBI:29105"/>
        <label>1</label>
    </ligand>
</feature>
<proteinExistence type="inferred from homology"/>
<evidence type="ECO:0000256" key="8">
    <source>
        <dbReference type="PIRNR" id="PIRNR005586"/>
    </source>
</evidence>
<dbReference type="CDD" id="cd10507">
    <property type="entry name" value="Zn-ribbon_RPA12"/>
    <property type="match status" value="1"/>
</dbReference>
<comment type="subcellular location">
    <subcellularLocation>
        <location evidence="1">Nucleus</location>
        <location evidence="1">Nucleolus</location>
    </subcellularLocation>
</comment>
<feature type="binding site" evidence="9">
    <location>
        <position position="29"/>
    </location>
    <ligand>
        <name>Zn(2+)</name>
        <dbReference type="ChEBI" id="CHEBI:29105"/>
        <label>1</label>
    </ligand>
</feature>
<evidence type="ECO:0000313" key="12">
    <source>
        <dbReference type="EMBL" id="THW31060.1"/>
    </source>
</evidence>
<evidence type="ECO:0000256" key="4">
    <source>
        <dbReference type="ARBA" id="ARBA00022771"/>
    </source>
</evidence>
<dbReference type="EMBL" id="QZAO01000822">
    <property type="protein sequence ID" value="THW57592.1"/>
    <property type="molecule type" value="Genomic_DNA"/>
</dbReference>
<feature type="binding site" evidence="9">
    <location>
        <position position="10"/>
    </location>
    <ligand>
        <name>Zn(2+)</name>
        <dbReference type="ChEBI" id="CHEBI:29105"/>
        <label>1</label>
    </ligand>
</feature>
<evidence type="ECO:0000313" key="14">
    <source>
        <dbReference type="EMBL" id="THW82030.1"/>
    </source>
</evidence>
<feature type="binding site" evidence="9">
    <location>
        <position position="82"/>
    </location>
    <ligand>
        <name>Zn(2+)</name>
        <dbReference type="ChEBI" id="CHEBI:29105"/>
        <label>2</label>
    </ligand>
</feature>